<dbReference type="Proteomes" id="UP000541558">
    <property type="component" value="Unassembled WGS sequence"/>
</dbReference>
<comment type="caution">
    <text evidence="1">The sequence shown here is derived from an EMBL/GenBank/DDBJ whole genome shotgun (WGS) entry which is preliminary data.</text>
</comment>
<name>A0A8H5BIJ1_9AGAR</name>
<dbReference type="Gene3D" id="1.20.1280.50">
    <property type="match status" value="1"/>
</dbReference>
<evidence type="ECO:0000313" key="1">
    <source>
        <dbReference type="EMBL" id="KAF5323940.1"/>
    </source>
</evidence>
<dbReference type="AlphaFoldDB" id="A0A8H5BIJ1"/>
<dbReference type="EMBL" id="JAACJK010000165">
    <property type="protein sequence ID" value="KAF5323940.1"/>
    <property type="molecule type" value="Genomic_DNA"/>
</dbReference>
<dbReference type="SUPFAM" id="SSF52058">
    <property type="entry name" value="L domain-like"/>
    <property type="match status" value="1"/>
</dbReference>
<keyword evidence="2" id="KW-1185">Reference proteome</keyword>
<proteinExistence type="predicted"/>
<evidence type="ECO:0008006" key="3">
    <source>
        <dbReference type="Google" id="ProtNLM"/>
    </source>
</evidence>
<gene>
    <name evidence="1" type="ORF">D9611_008358</name>
</gene>
<sequence length="656" mass="73149">MTITMSAFRIQAIDDKQGTRSPFQSVLNTNYVPSEEACRNIEGYLETLRIGLSRPEDQARIVREATEEDIGPNLELEELKLFIAAHSALLSPARRLPDDLLREIFLNCLPPNHNATFSPADSPVLLTHVSRRWRAVAFSTPRLWSTLHIPLLSRLLDYSSNANRMSTIKEWMARSGSVPLSLSFGTLPVAFLPTIPDIDLLLSVLSPALTRLENMSITLSGRRYPIAELLQSLEKKGRNPFRRVRKLDLYIDLTAMPNGRLYTHLECDDILAALHLEDNMHLKELTLFTSFSLTTLPDTMKGPHPWSNLESLRIQPHCRDHNENCLVSFIICDVLLDVLALCPNLKLLEARCYQFQELPSPRREAVILPKLKHVSLSLADLKNLHVVDFLAKCDWPVLSSLHLSVEEIEGPVNVLSALTDRYGPRLTTLQFTFPNMPKGYLGKLLFELPNLLQLHLHHEASAEHEIHLSDEEDGGSDSGGFEGHFGDGILSAFSSFEPVLDDELLEVLTPKGAKQAQSYACPLLQYLRLEGGTSFSTGGILGLLRMRSTSPSGPFKQLYIPCRKGMARDRLRRECADLVEAGLDLQLVNPEREVAGGLGYSLCKANLPLDDNPFALGWKPSAEKMLMIGRQTGSEVEIVVLSTLKPVFSVSSVSLS</sequence>
<organism evidence="1 2">
    <name type="scientific">Ephemerocybe angulata</name>
    <dbReference type="NCBI Taxonomy" id="980116"/>
    <lineage>
        <taxon>Eukaryota</taxon>
        <taxon>Fungi</taxon>
        <taxon>Dikarya</taxon>
        <taxon>Basidiomycota</taxon>
        <taxon>Agaricomycotina</taxon>
        <taxon>Agaricomycetes</taxon>
        <taxon>Agaricomycetidae</taxon>
        <taxon>Agaricales</taxon>
        <taxon>Agaricineae</taxon>
        <taxon>Psathyrellaceae</taxon>
        <taxon>Ephemerocybe</taxon>
    </lineage>
</organism>
<dbReference type="OrthoDB" id="3248197at2759"/>
<evidence type="ECO:0000313" key="2">
    <source>
        <dbReference type="Proteomes" id="UP000541558"/>
    </source>
</evidence>
<reference evidence="1 2" key="1">
    <citation type="journal article" date="2020" name="ISME J.">
        <title>Uncovering the hidden diversity of litter-decomposition mechanisms in mushroom-forming fungi.</title>
        <authorList>
            <person name="Floudas D."/>
            <person name="Bentzer J."/>
            <person name="Ahren D."/>
            <person name="Johansson T."/>
            <person name="Persson P."/>
            <person name="Tunlid A."/>
        </authorList>
    </citation>
    <scope>NUCLEOTIDE SEQUENCE [LARGE SCALE GENOMIC DNA]</scope>
    <source>
        <strain evidence="1 2">CBS 175.51</strain>
    </source>
</reference>
<accession>A0A8H5BIJ1</accession>
<dbReference type="InterPro" id="IPR032675">
    <property type="entry name" value="LRR_dom_sf"/>
</dbReference>
<protein>
    <recommendedName>
        <fullName evidence="3">F-box domain-containing protein</fullName>
    </recommendedName>
</protein>
<dbReference type="Gene3D" id="3.80.10.10">
    <property type="entry name" value="Ribonuclease Inhibitor"/>
    <property type="match status" value="1"/>
</dbReference>